<proteinExistence type="predicted"/>
<keyword evidence="2" id="KW-1185">Reference proteome</keyword>
<reference evidence="3" key="1">
    <citation type="submission" date="2022-11" db="UniProtKB">
        <authorList>
            <consortium name="WormBaseParasite"/>
        </authorList>
    </citation>
    <scope>IDENTIFICATION</scope>
</reference>
<dbReference type="WBParaSite" id="nRc.2.0.1.t37283-RA">
    <property type="protein sequence ID" value="nRc.2.0.1.t37283-RA"/>
    <property type="gene ID" value="nRc.2.0.1.g37283"/>
</dbReference>
<evidence type="ECO:0000313" key="3">
    <source>
        <dbReference type="WBParaSite" id="nRc.2.0.1.t37283-RA"/>
    </source>
</evidence>
<protein>
    <submittedName>
        <fullName evidence="3">Uncharacterized protein</fullName>
    </submittedName>
</protein>
<feature type="region of interest" description="Disordered" evidence="1">
    <location>
        <begin position="63"/>
        <end position="86"/>
    </location>
</feature>
<dbReference type="Proteomes" id="UP000887565">
    <property type="component" value="Unplaced"/>
</dbReference>
<dbReference type="AlphaFoldDB" id="A0A915KEQ3"/>
<sequence length="109" mass="12011">MFIPTVPPPFSETHNNSKTQNSDSQSSDVSKQYFFVILECSVRAYLPQLQHGALDILRPPFTRPSAVMAPPAASTRRRSTSSSGLWSIDKSSALPLRHKTQRLSPALAT</sequence>
<name>A0A915KEQ3_ROMCU</name>
<organism evidence="2 3">
    <name type="scientific">Romanomermis culicivorax</name>
    <name type="common">Nematode worm</name>
    <dbReference type="NCBI Taxonomy" id="13658"/>
    <lineage>
        <taxon>Eukaryota</taxon>
        <taxon>Metazoa</taxon>
        <taxon>Ecdysozoa</taxon>
        <taxon>Nematoda</taxon>
        <taxon>Enoplea</taxon>
        <taxon>Dorylaimia</taxon>
        <taxon>Mermithida</taxon>
        <taxon>Mermithoidea</taxon>
        <taxon>Mermithidae</taxon>
        <taxon>Romanomermis</taxon>
    </lineage>
</organism>
<evidence type="ECO:0000256" key="1">
    <source>
        <dbReference type="SAM" id="MobiDB-lite"/>
    </source>
</evidence>
<feature type="compositionally biased region" description="Pro residues" evidence="1">
    <location>
        <begin position="1"/>
        <end position="10"/>
    </location>
</feature>
<accession>A0A915KEQ3</accession>
<evidence type="ECO:0000313" key="2">
    <source>
        <dbReference type="Proteomes" id="UP000887565"/>
    </source>
</evidence>
<feature type="region of interest" description="Disordered" evidence="1">
    <location>
        <begin position="1"/>
        <end position="28"/>
    </location>
</feature>
<feature type="compositionally biased region" description="Polar residues" evidence="1">
    <location>
        <begin position="12"/>
        <end position="28"/>
    </location>
</feature>